<gene>
    <name evidence="2" type="ORF">SAMN05443431_107196</name>
</gene>
<dbReference type="RefSeq" id="WP_090841037.1">
    <property type="nucleotide sequence ID" value="NZ_FORM01000007.1"/>
</dbReference>
<accession>A0A1I3RD11</accession>
<keyword evidence="3" id="KW-1185">Reference proteome</keyword>
<organism evidence="2 3">
    <name type="scientific">Olleya namhaensis</name>
    <dbReference type="NCBI Taxonomy" id="1144750"/>
    <lineage>
        <taxon>Bacteria</taxon>
        <taxon>Pseudomonadati</taxon>
        <taxon>Bacteroidota</taxon>
        <taxon>Flavobacteriia</taxon>
        <taxon>Flavobacteriales</taxon>
        <taxon>Flavobacteriaceae</taxon>
    </lineage>
</organism>
<reference evidence="3" key="1">
    <citation type="submission" date="2016-10" db="EMBL/GenBank/DDBJ databases">
        <authorList>
            <person name="Varghese N."/>
            <person name="Submissions S."/>
        </authorList>
    </citation>
    <scope>NUCLEOTIDE SEQUENCE [LARGE SCALE GENOMIC DNA]</scope>
    <source>
        <strain evidence="3">DSM 28881</strain>
    </source>
</reference>
<evidence type="ECO:0000256" key="1">
    <source>
        <dbReference type="SAM" id="SignalP"/>
    </source>
</evidence>
<proteinExistence type="predicted"/>
<evidence type="ECO:0000313" key="2">
    <source>
        <dbReference type="EMBL" id="SFJ43086.1"/>
    </source>
</evidence>
<dbReference type="InterPro" id="IPR029045">
    <property type="entry name" value="ClpP/crotonase-like_dom_sf"/>
</dbReference>
<feature type="chain" id="PRO_5011589613" evidence="1">
    <location>
        <begin position="21"/>
        <end position="414"/>
    </location>
</feature>
<dbReference type="EMBL" id="FORM01000007">
    <property type="protein sequence ID" value="SFJ43086.1"/>
    <property type="molecule type" value="Genomic_DNA"/>
</dbReference>
<evidence type="ECO:0000313" key="3">
    <source>
        <dbReference type="Proteomes" id="UP000199559"/>
    </source>
</evidence>
<dbReference type="SUPFAM" id="SSF52096">
    <property type="entry name" value="ClpP/crotonase"/>
    <property type="match status" value="1"/>
</dbReference>
<protein>
    <submittedName>
        <fullName evidence="2">Peptidase family S41</fullName>
    </submittedName>
</protein>
<dbReference type="Proteomes" id="UP000199559">
    <property type="component" value="Unassembled WGS sequence"/>
</dbReference>
<feature type="signal peptide" evidence="1">
    <location>
        <begin position="1"/>
        <end position="20"/>
    </location>
</feature>
<keyword evidence="1" id="KW-0732">Signal</keyword>
<dbReference type="AlphaFoldDB" id="A0A1I3RD11"/>
<dbReference type="STRING" id="1144750.SAMN05443431_107196"/>
<name>A0A1I3RD11_9FLAO</name>
<dbReference type="Gene3D" id="3.90.226.10">
    <property type="entry name" value="2-enoyl-CoA Hydratase, Chain A, domain 1"/>
    <property type="match status" value="2"/>
</dbReference>
<sequence length="414" mass="47388">MKNFTLLFVLFLASIQPAFSQTETCDCKTDLDFIVEKIKAMPSFKTQIKGPKATEFEITYTNLSNQMKQPILIEDCYKMLLQQMVLVNDVHASLSYIKTPINKEILNDTLKLNDFKASNAFKNHPKSEYNLNDLEAELSKKNEQELEGIYNYGDDLKIGIYQQKDSDTLVGVVLKSNLKQWEAGQIIVYASHTAELKYNLFYYNPSTRTPGFVKSISFENGRLWIYKKTTNTNNEELPIKDQSNWEFRQLTPDTQYLYFGNFSSFSKSNRKAFKDFYAKVKKELSATNVIVDLRSNAGGNSKLSDPFLKLLKKKNVYILTNCFTGSNGEQFTLKLKALKNVKHLGQTTRGIIAYGMNYGYNYNTPSGNFNITPTDMDFNEYLAYEGKGVTPEIALDFSKDWLEQTLAIIKNTSN</sequence>